<dbReference type="Proteomes" id="UP001160334">
    <property type="component" value="Unassembled WGS sequence"/>
</dbReference>
<gene>
    <name evidence="2" type="ORF">M2280_002095</name>
</gene>
<reference evidence="2 3" key="1">
    <citation type="submission" date="2023-04" db="EMBL/GenBank/DDBJ databases">
        <title>Forest soil microbial communities from Buena Vista Peninsula, Colon Province, Panama.</title>
        <authorList>
            <person name="Bouskill N."/>
        </authorList>
    </citation>
    <scope>NUCLEOTIDE SEQUENCE [LARGE SCALE GENOMIC DNA]</scope>
    <source>
        <strain evidence="2 3">CFH S0262</strain>
    </source>
</reference>
<keyword evidence="1" id="KW-1133">Transmembrane helix</keyword>
<evidence type="ECO:0000313" key="3">
    <source>
        <dbReference type="Proteomes" id="UP001160334"/>
    </source>
</evidence>
<dbReference type="Pfam" id="PF10947">
    <property type="entry name" value="DUF2628"/>
    <property type="match status" value="1"/>
</dbReference>
<comment type="caution">
    <text evidence="2">The sequence shown here is derived from an EMBL/GenBank/DDBJ whole genome shotgun (WGS) entry which is preliminary data.</text>
</comment>
<evidence type="ECO:0000256" key="1">
    <source>
        <dbReference type="SAM" id="Phobius"/>
    </source>
</evidence>
<keyword evidence="3" id="KW-1185">Reference proteome</keyword>
<proteinExistence type="predicted"/>
<name>A0ABT6M999_9NOCA</name>
<feature type="transmembrane region" description="Helical" evidence="1">
    <location>
        <begin position="57"/>
        <end position="74"/>
    </location>
</feature>
<dbReference type="InterPro" id="IPR024399">
    <property type="entry name" value="DUF2628"/>
</dbReference>
<keyword evidence="1" id="KW-0812">Transmembrane</keyword>
<dbReference type="RefSeq" id="WP_280760213.1">
    <property type="nucleotide sequence ID" value="NZ_JARXVC010000004.1"/>
</dbReference>
<protein>
    <recommendedName>
        <fullName evidence="4">DUF2628 domain-containing protein</fullName>
    </recommendedName>
</protein>
<accession>A0ABT6M999</accession>
<feature type="transmembrane region" description="Helical" evidence="1">
    <location>
        <begin position="81"/>
        <end position="98"/>
    </location>
</feature>
<sequence length="137" mass="15802">MSGVNSEVVELGDLSGLDEKWRLRFQFFHEHGVQGLLKPNREYQEAFRALPFRQRRILGFNGFAFFFGVFYLLYLRMWRKALTLFVVGVALGAVSLLFDLPNPVDLGLTAGLWGYIASRANTLYYEFRVLGRNTWGL</sequence>
<organism evidence="2 3">
    <name type="scientific">Prescottella agglutinans</name>
    <dbReference type="NCBI Taxonomy" id="1644129"/>
    <lineage>
        <taxon>Bacteria</taxon>
        <taxon>Bacillati</taxon>
        <taxon>Actinomycetota</taxon>
        <taxon>Actinomycetes</taxon>
        <taxon>Mycobacteriales</taxon>
        <taxon>Nocardiaceae</taxon>
        <taxon>Prescottella</taxon>
    </lineage>
</organism>
<evidence type="ECO:0008006" key="4">
    <source>
        <dbReference type="Google" id="ProtNLM"/>
    </source>
</evidence>
<evidence type="ECO:0000313" key="2">
    <source>
        <dbReference type="EMBL" id="MDH6280882.1"/>
    </source>
</evidence>
<keyword evidence="1" id="KW-0472">Membrane</keyword>
<dbReference type="EMBL" id="JARXVC010000004">
    <property type="protein sequence ID" value="MDH6280882.1"/>
    <property type="molecule type" value="Genomic_DNA"/>
</dbReference>